<reference evidence="1" key="1">
    <citation type="submission" date="2021-02" db="EMBL/GenBank/DDBJ databases">
        <authorList>
            <person name="Dougan E. K."/>
            <person name="Rhodes N."/>
            <person name="Thang M."/>
            <person name="Chan C."/>
        </authorList>
    </citation>
    <scope>NUCLEOTIDE SEQUENCE</scope>
</reference>
<organism evidence="1 2">
    <name type="scientific">Symbiodinium necroappetens</name>
    <dbReference type="NCBI Taxonomy" id="1628268"/>
    <lineage>
        <taxon>Eukaryota</taxon>
        <taxon>Sar</taxon>
        <taxon>Alveolata</taxon>
        <taxon>Dinophyceae</taxon>
        <taxon>Suessiales</taxon>
        <taxon>Symbiodiniaceae</taxon>
        <taxon>Symbiodinium</taxon>
    </lineage>
</organism>
<gene>
    <name evidence="1" type="ORF">SNEC2469_LOCUS19894</name>
</gene>
<dbReference type="OrthoDB" id="442249at2759"/>
<accession>A0A812WQG1</accession>
<evidence type="ECO:0000313" key="1">
    <source>
        <dbReference type="EMBL" id="CAE7690845.1"/>
    </source>
</evidence>
<dbReference type="AlphaFoldDB" id="A0A812WQG1"/>
<evidence type="ECO:0000313" key="2">
    <source>
        <dbReference type="Proteomes" id="UP000601435"/>
    </source>
</evidence>
<sequence length="182" mass="20578">MGAAPCLEHVYGELKAFAKESNLNLHLNQLTRKIISWGSHADYPSGSWFKGADTVVINKFLEAKFTALLGSHDFGNNVGYIQQVDQCLRDANDFMTSLYRAGLFITLKRLKHLVRVGQSMVKGYSQCANLAFRSNLARFKFNPKYHMLCHIIYSLTQELAARRSKSEDRRNSNPGALQASCW</sequence>
<protein>
    <submittedName>
        <fullName evidence="1">Uncharacterized protein</fullName>
    </submittedName>
</protein>
<comment type="caution">
    <text evidence="1">The sequence shown here is derived from an EMBL/GenBank/DDBJ whole genome shotgun (WGS) entry which is preliminary data.</text>
</comment>
<dbReference type="EMBL" id="CAJNJA010034319">
    <property type="protein sequence ID" value="CAE7690845.1"/>
    <property type="molecule type" value="Genomic_DNA"/>
</dbReference>
<proteinExistence type="predicted"/>
<name>A0A812WQG1_9DINO</name>
<keyword evidence="2" id="KW-1185">Reference proteome</keyword>
<dbReference type="Proteomes" id="UP000601435">
    <property type="component" value="Unassembled WGS sequence"/>
</dbReference>